<name>A0ABT7AJB2_9HYPH</name>
<feature type="domain" description="Aminotransferase class I/classII large" evidence="10">
    <location>
        <begin position="71"/>
        <end position="349"/>
    </location>
</feature>
<protein>
    <recommendedName>
        <fullName evidence="4">threonine-phosphate decarboxylase</fullName>
        <ecNumber evidence="4">4.1.1.81</ecNumber>
    </recommendedName>
    <alternativeName>
        <fullName evidence="8">L-threonine-O-3-phosphate decarboxylase</fullName>
    </alternativeName>
</protein>
<evidence type="ECO:0000256" key="5">
    <source>
        <dbReference type="ARBA" id="ARBA00022573"/>
    </source>
</evidence>
<evidence type="ECO:0000313" key="11">
    <source>
        <dbReference type="EMBL" id="MDJ1159464.1"/>
    </source>
</evidence>
<sequence>MKRAPSTVEPGGPPFVRRGTIVLHGGDLGAARAAFPLAPEPWLDLSTGINPVPFPLPDIAPELWQRLPDRGEQALLEAAAARAYAAGREAQVVAAPGTQALIQLLPRLRPPGRVAVLGPTYAEHAYRWQADGHAVTVVSRFEDLAAADVAVVVNPNNPDGRTISADDLMALARRLAERDGLLVVDEAFADVAPAGTSLLPRLGAGAPPTVVLRSFGKFFGLAGVRLGFAVTGDVPLADGLRQMIGPWAVSGPTLAVGTRALGDGDWQANTRFRLACDALRLDAMLAEAGLPVRGGTTLFRLVETEHAQAWFEHLGRAGILVRRFGEDHRHLRFGLPGTEAGWRRLAAALGCSP</sequence>
<dbReference type="NCBIfam" id="TIGR01140">
    <property type="entry name" value="L_thr_O3P_dcar"/>
    <property type="match status" value="1"/>
</dbReference>
<dbReference type="Gene3D" id="3.40.640.10">
    <property type="entry name" value="Type I PLP-dependent aspartate aminotransferase-like (Major domain)"/>
    <property type="match status" value="1"/>
</dbReference>
<dbReference type="InterPro" id="IPR015422">
    <property type="entry name" value="PyrdxlP-dep_Trfase_small"/>
</dbReference>
<evidence type="ECO:0000256" key="9">
    <source>
        <dbReference type="ARBA" id="ARBA00048531"/>
    </source>
</evidence>
<dbReference type="Proteomes" id="UP001321492">
    <property type="component" value="Unassembled WGS sequence"/>
</dbReference>
<dbReference type="RefSeq" id="WP_283741461.1">
    <property type="nucleotide sequence ID" value="NZ_JASJEV010000009.1"/>
</dbReference>
<dbReference type="InterPro" id="IPR005860">
    <property type="entry name" value="CobD"/>
</dbReference>
<evidence type="ECO:0000256" key="3">
    <source>
        <dbReference type="ARBA" id="ARBA00004953"/>
    </source>
</evidence>
<keyword evidence="12" id="KW-1185">Reference proteome</keyword>
<evidence type="ECO:0000256" key="4">
    <source>
        <dbReference type="ARBA" id="ARBA00012285"/>
    </source>
</evidence>
<evidence type="ECO:0000256" key="1">
    <source>
        <dbReference type="ARBA" id="ARBA00001933"/>
    </source>
</evidence>
<comment type="function">
    <text evidence="2">Decarboxylates L-threonine-O-3-phosphate to yield (R)-1-amino-2-propanol O-2-phosphate, the precursor for the linkage between the nucleotide loop and the corrin ring in cobalamin.</text>
</comment>
<dbReference type="EMBL" id="JASJEV010000009">
    <property type="protein sequence ID" value="MDJ1159464.1"/>
    <property type="molecule type" value="Genomic_DNA"/>
</dbReference>
<accession>A0ABT7AJB2</accession>
<keyword evidence="7 11" id="KW-0456">Lyase</keyword>
<dbReference type="GO" id="GO:0048472">
    <property type="term" value="F:threonine-phosphate decarboxylase activity"/>
    <property type="evidence" value="ECO:0007669"/>
    <property type="project" value="UniProtKB-EC"/>
</dbReference>
<organism evidence="11 12">
    <name type="scientific">Chelatococcus albus</name>
    <dbReference type="NCBI Taxonomy" id="3047466"/>
    <lineage>
        <taxon>Bacteria</taxon>
        <taxon>Pseudomonadati</taxon>
        <taxon>Pseudomonadota</taxon>
        <taxon>Alphaproteobacteria</taxon>
        <taxon>Hyphomicrobiales</taxon>
        <taxon>Chelatococcaceae</taxon>
        <taxon>Chelatococcus</taxon>
    </lineage>
</organism>
<dbReference type="Gene3D" id="3.90.1150.10">
    <property type="entry name" value="Aspartate Aminotransferase, domain 1"/>
    <property type="match status" value="1"/>
</dbReference>
<evidence type="ECO:0000256" key="2">
    <source>
        <dbReference type="ARBA" id="ARBA00003444"/>
    </source>
</evidence>
<dbReference type="PANTHER" id="PTHR42885:SF1">
    <property type="entry name" value="THREONINE-PHOSPHATE DECARBOXYLASE"/>
    <property type="match status" value="1"/>
</dbReference>
<dbReference type="InterPro" id="IPR015421">
    <property type="entry name" value="PyrdxlP-dep_Trfase_major"/>
</dbReference>
<dbReference type="PANTHER" id="PTHR42885">
    <property type="entry name" value="HISTIDINOL-PHOSPHATE AMINOTRANSFERASE-RELATED"/>
    <property type="match status" value="1"/>
</dbReference>
<evidence type="ECO:0000256" key="8">
    <source>
        <dbReference type="ARBA" id="ARBA00029996"/>
    </source>
</evidence>
<evidence type="ECO:0000313" key="12">
    <source>
        <dbReference type="Proteomes" id="UP001321492"/>
    </source>
</evidence>
<proteinExistence type="predicted"/>
<comment type="pathway">
    <text evidence="3">Cofactor biosynthesis; adenosylcobalamin biosynthesis.</text>
</comment>
<dbReference type="Pfam" id="PF00155">
    <property type="entry name" value="Aminotran_1_2"/>
    <property type="match status" value="1"/>
</dbReference>
<comment type="cofactor">
    <cofactor evidence="1">
        <name>pyridoxal 5'-phosphate</name>
        <dbReference type="ChEBI" id="CHEBI:597326"/>
    </cofactor>
</comment>
<dbReference type="InterPro" id="IPR004839">
    <property type="entry name" value="Aminotransferase_I/II_large"/>
</dbReference>
<evidence type="ECO:0000259" key="10">
    <source>
        <dbReference type="Pfam" id="PF00155"/>
    </source>
</evidence>
<dbReference type="InterPro" id="IPR015424">
    <property type="entry name" value="PyrdxlP-dep_Trfase"/>
</dbReference>
<comment type="caution">
    <text evidence="11">The sequence shown here is derived from an EMBL/GenBank/DDBJ whole genome shotgun (WGS) entry which is preliminary data.</text>
</comment>
<evidence type="ECO:0000256" key="7">
    <source>
        <dbReference type="ARBA" id="ARBA00023239"/>
    </source>
</evidence>
<gene>
    <name evidence="11" type="primary">cobD</name>
    <name evidence="11" type="ORF">QNA08_14595</name>
</gene>
<keyword evidence="5" id="KW-0169">Cobalamin biosynthesis</keyword>
<dbReference type="CDD" id="cd00609">
    <property type="entry name" value="AAT_like"/>
    <property type="match status" value="1"/>
</dbReference>
<evidence type="ECO:0000256" key="6">
    <source>
        <dbReference type="ARBA" id="ARBA00022898"/>
    </source>
</evidence>
<reference evidence="11 12" key="1">
    <citation type="submission" date="2023-05" db="EMBL/GenBank/DDBJ databases">
        <title>Chelatococcus sp. nov., a moderately thermophilic bacterium isolated from hot spring microbial mat.</title>
        <authorList>
            <person name="Hu C.-J."/>
            <person name="Li W.-J."/>
        </authorList>
    </citation>
    <scope>NUCLEOTIDE SEQUENCE [LARGE SCALE GENOMIC DNA]</scope>
    <source>
        <strain evidence="11 12">SYSU G07232</strain>
    </source>
</reference>
<keyword evidence="6" id="KW-0663">Pyridoxal phosphate</keyword>
<dbReference type="EC" id="4.1.1.81" evidence="4"/>
<comment type="catalytic activity">
    <reaction evidence="9">
        <text>O-phospho-L-threonine + H(+) = (R)-1-aminopropan-2-yl phosphate + CO2</text>
        <dbReference type="Rhea" id="RHEA:11492"/>
        <dbReference type="ChEBI" id="CHEBI:15378"/>
        <dbReference type="ChEBI" id="CHEBI:16526"/>
        <dbReference type="ChEBI" id="CHEBI:58563"/>
        <dbReference type="ChEBI" id="CHEBI:58675"/>
        <dbReference type="EC" id="4.1.1.81"/>
    </reaction>
</comment>
<dbReference type="SUPFAM" id="SSF53383">
    <property type="entry name" value="PLP-dependent transferases"/>
    <property type="match status" value="1"/>
</dbReference>